<dbReference type="PANTHER" id="PTHR21666:SF286">
    <property type="entry name" value="LIPOPROTEIN NLPD"/>
    <property type="match status" value="1"/>
</dbReference>
<dbReference type="Proteomes" id="UP000249248">
    <property type="component" value="Unassembled WGS sequence"/>
</dbReference>
<dbReference type="InterPro" id="IPR011055">
    <property type="entry name" value="Dup_hybrid_motif"/>
</dbReference>
<dbReference type="SUPFAM" id="SSF51261">
    <property type="entry name" value="Duplicated hybrid motif"/>
    <property type="match status" value="1"/>
</dbReference>
<dbReference type="GO" id="GO:0004222">
    <property type="term" value="F:metalloendopeptidase activity"/>
    <property type="evidence" value="ECO:0007669"/>
    <property type="project" value="TreeGrafter"/>
</dbReference>
<dbReference type="InterPro" id="IPR050570">
    <property type="entry name" value="Cell_wall_metabolism_enzyme"/>
</dbReference>
<keyword evidence="2" id="KW-1133">Transmembrane helix</keyword>
<dbReference type="EMBL" id="QKSB01000018">
    <property type="protein sequence ID" value="PZE15704.1"/>
    <property type="molecule type" value="Genomic_DNA"/>
</dbReference>
<sequence length="324" mass="36834">MARGQKYKYNIETLDYEKVKSTFGQKLLKSLLVIAPAIVLGFVFQFVFSLWFISPSEAKLKQENKFLQTKLENQTESLNLMDEVLKNIEEKDNGIYRVIFNAQPFPSEYRKMGTGGAEDFEDLKGHELSEKLIENAKKIKALEKRLYAQSLSFDELKNLATEKENMLGAIPAIQPITNKDLTRIASGFGVRIDPHYHTQRMHQGLDFSAPTGTNVMATGNGVVEVVEKKIWGYGNSIVINHGYGYKTRYAHLNAFNVKKGQKVMRGQIIGYVGTTGKSTGPHLHYEVMKNKDRVNPIHFFHSDLTPEDFEKIIEMSNNVNQSFD</sequence>
<evidence type="ECO:0000259" key="3">
    <source>
        <dbReference type="Pfam" id="PF01551"/>
    </source>
</evidence>
<reference evidence="4 5" key="1">
    <citation type="submission" date="2018-06" db="EMBL/GenBank/DDBJ databases">
        <title>The draft genome sequence of Crocinitomix sp. SM1701.</title>
        <authorList>
            <person name="Zhang X."/>
        </authorList>
    </citation>
    <scope>NUCLEOTIDE SEQUENCE [LARGE SCALE GENOMIC DNA]</scope>
    <source>
        <strain evidence="4 5">SM1701</strain>
    </source>
</reference>
<organism evidence="4 5">
    <name type="scientific">Putridiphycobacter roseus</name>
    <dbReference type="NCBI Taxonomy" id="2219161"/>
    <lineage>
        <taxon>Bacteria</taxon>
        <taxon>Pseudomonadati</taxon>
        <taxon>Bacteroidota</taxon>
        <taxon>Flavobacteriia</taxon>
        <taxon>Flavobacteriales</taxon>
        <taxon>Crocinitomicaceae</taxon>
        <taxon>Putridiphycobacter</taxon>
    </lineage>
</organism>
<dbReference type="PANTHER" id="PTHR21666">
    <property type="entry name" value="PEPTIDASE-RELATED"/>
    <property type="match status" value="1"/>
</dbReference>
<keyword evidence="5" id="KW-1185">Reference proteome</keyword>
<keyword evidence="2" id="KW-0812">Transmembrane</keyword>
<feature type="coiled-coil region" evidence="1">
    <location>
        <begin position="57"/>
        <end position="91"/>
    </location>
</feature>
<gene>
    <name evidence="4" type="ORF">DNU06_16540</name>
</gene>
<dbReference type="RefSeq" id="WP_111064618.1">
    <property type="nucleotide sequence ID" value="NZ_JBHUCU010000013.1"/>
</dbReference>
<accession>A0A2W1MWE3</accession>
<protein>
    <submittedName>
        <fullName evidence="4">M23 family peptidase</fullName>
    </submittedName>
</protein>
<dbReference type="FunFam" id="2.70.70.10:FF:000006">
    <property type="entry name" value="M23 family peptidase"/>
    <property type="match status" value="1"/>
</dbReference>
<dbReference type="Gene3D" id="2.70.70.10">
    <property type="entry name" value="Glucose Permease (Domain IIA)"/>
    <property type="match status" value="1"/>
</dbReference>
<dbReference type="CDD" id="cd12797">
    <property type="entry name" value="M23_peptidase"/>
    <property type="match status" value="1"/>
</dbReference>
<feature type="transmembrane region" description="Helical" evidence="2">
    <location>
        <begin position="30"/>
        <end position="53"/>
    </location>
</feature>
<dbReference type="InterPro" id="IPR016047">
    <property type="entry name" value="M23ase_b-sheet_dom"/>
</dbReference>
<keyword evidence="2" id="KW-0472">Membrane</keyword>
<dbReference type="OrthoDB" id="9810477at2"/>
<dbReference type="Pfam" id="PF01551">
    <property type="entry name" value="Peptidase_M23"/>
    <property type="match status" value="1"/>
</dbReference>
<comment type="caution">
    <text evidence="4">The sequence shown here is derived from an EMBL/GenBank/DDBJ whole genome shotgun (WGS) entry which is preliminary data.</text>
</comment>
<proteinExistence type="predicted"/>
<evidence type="ECO:0000313" key="5">
    <source>
        <dbReference type="Proteomes" id="UP000249248"/>
    </source>
</evidence>
<feature type="domain" description="M23ase beta-sheet core" evidence="3">
    <location>
        <begin position="200"/>
        <end position="296"/>
    </location>
</feature>
<dbReference type="AlphaFoldDB" id="A0A2W1MWE3"/>
<keyword evidence="1" id="KW-0175">Coiled coil</keyword>
<name>A0A2W1MWE3_9FLAO</name>
<evidence type="ECO:0000256" key="2">
    <source>
        <dbReference type="SAM" id="Phobius"/>
    </source>
</evidence>
<evidence type="ECO:0000313" key="4">
    <source>
        <dbReference type="EMBL" id="PZE15704.1"/>
    </source>
</evidence>
<evidence type="ECO:0000256" key="1">
    <source>
        <dbReference type="SAM" id="Coils"/>
    </source>
</evidence>